<accession>A0A9D1U3C2</accession>
<keyword evidence="1" id="KW-1133">Transmembrane helix</keyword>
<protein>
    <submittedName>
        <fullName evidence="2">ABC transporter permease</fullName>
    </submittedName>
</protein>
<evidence type="ECO:0000313" key="2">
    <source>
        <dbReference type="EMBL" id="HIW70466.1"/>
    </source>
</evidence>
<feature type="transmembrane region" description="Helical" evidence="1">
    <location>
        <begin position="6"/>
        <end position="22"/>
    </location>
</feature>
<evidence type="ECO:0000313" key="3">
    <source>
        <dbReference type="Proteomes" id="UP000886878"/>
    </source>
</evidence>
<feature type="non-terminal residue" evidence="2">
    <location>
        <position position="1"/>
    </location>
</feature>
<name>A0A9D1U3C2_9LACO</name>
<feature type="transmembrane region" description="Helical" evidence="1">
    <location>
        <begin position="29"/>
        <end position="47"/>
    </location>
</feature>
<comment type="caution">
    <text evidence="2">The sequence shown here is derived from an EMBL/GenBank/DDBJ whole genome shotgun (WGS) entry which is preliminary data.</text>
</comment>
<keyword evidence="1" id="KW-0472">Membrane</keyword>
<reference evidence="2" key="2">
    <citation type="submission" date="2021-04" db="EMBL/GenBank/DDBJ databases">
        <authorList>
            <person name="Gilroy R."/>
        </authorList>
    </citation>
    <scope>NUCLEOTIDE SEQUENCE</scope>
    <source>
        <strain evidence="2">ChiHejej3B27-2180</strain>
    </source>
</reference>
<gene>
    <name evidence="2" type="ORF">H9876_03700</name>
</gene>
<dbReference type="AlphaFoldDB" id="A0A9D1U3C2"/>
<reference evidence="2" key="1">
    <citation type="journal article" date="2021" name="PeerJ">
        <title>Extensive microbial diversity within the chicken gut microbiome revealed by metagenomics and culture.</title>
        <authorList>
            <person name="Gilroy R."/>
            <person name="Ravi A."/>
            <person name="Getino M."/>
            <person name="Pursley I."/>
            <person name="Horton D.L."/>
            <person name="Alikhan N.F."/>
            <person name="Baker D."/>
            <person name="Gharbi K."/>
            <person name="Hall N."/>
            <person name="Watson M."/>
            <person name="Adriaenssens E.M."/>
            <person name="Foster-Nyarko E."/>
            <person name="Jarju S."/>
            <person name="Secka A."/>
            <person name="Antonio M."/>
            <person name="Oren A."/>
            <person name="Chaudhuri R.R."/>
            <person name="La Ragione R."/>
            <person name="Hildebrand F."/>
            <person name="Pallen M.J."/>
        </authorList>
    </citation>
    <scope>NUCLEOTIDE SEQUENCE</scope>
    <source>
        <strain evidence="2">ChiHejej3B27-2180</strain>
    </source>
</reference>
<proteinExistence type="predicted"/>
<sequence length="113" mass="12844">DRISMWLIYFMLIMIVFIKRLLPDCSVQFQRLSYIIGAVIAADYIVFKATSYLSLTAFELSSFALAFSWILLLFQNIEALTELGEQIFAIEVQMSDEVTKGATTAEQAKTNKD</sequence>
<evidence type="ECO:0000256" key="1">
    <source>
        <dbReference type="SAM" id="Phobius"/>
    </source>
</evidence>
<dbReference type="EMBL" id="DXGK01000074">
    <property type="protein sequence ID" value="HIW70466.1"/>
    <property type="molecule type" value="Genomic_DNA"/>
</dbReference>
<dbReference type="Proteomes" id="UP000886878">
    <property type="component" value="Unassembled WGS sequence"/>
</dbReference>
<organism evidence="2 3">
    <name type="scientific">Candidatus Limosilactobacillus merdipullorum</name>
    <dbReference type="NCBI Taxonomy" id="2838653"/>
    <lineage>
        <taxon>Bacteria</taxon>
        <taxon>Bacillati</taxon>
        <taxon>Bacillota</taxon>
        <taxon>Bacilli</taxon>
        <taxon>Lactobacillales</taxon>
        <taxon>Lactobacillaceae</taxon>
        <taxon>Limosilactobacillus</taxon>
    </lineage>
</organism>
<feature type="transmembrane region" description="Helical" evidence="1">
    <location>
        <begin position="53"/>
        <end position="74"/>
    </location>
</feature>
<keyword evidence="1" id="KW-0812">Transmembrane</keyword>